<gene>
    <name evidence="12" type="ORF">J5N97_022239</name>
</gene>
<evidence type="ECO:0000256" key="4">
    <source>
        <dbReference type="ARBA" id="ARBA00022679"/>
    </source>
</evidence>
<comment type="caution">
    <text evidence="12">The sequence shown here is derived from an EMBL/GenBank/DDBJ whole genome shotgun (WGS) entry which is preliminary data.</text>
</comment>
<dbReference type="InterPro" id="IPR017441">
    <property type="entry name" value="Protein_kinase_ATP_BS"/>
</dbReference>
<dbReference type="GO" id="GO:0008353">
    <property type="term" value="F:RNA polymerase II CTD heptapeptide repeat kinase activity"/>
    <property type="evidence" value="ECO:0007669"/>
    <property type="project" value="UniProtKB-EC"/>
</dbReference>
<feature type="compositionally biased region" description="Basic and acidic residues" evidence="10">
    <location>
        <begin position="534"/>
        <end position="550"/>
    </location>
</feature>
<dbReference type="PANTHER" id="PTHR24056:SF481">
    <property type="entry name" value="OS02G0559300 PROTEIN"/>
    <property type="match status" value="1"/>
</dbReference>
<dbReference type="Gene3D" id="3.30.200.20">
    <property type="entry name" value="Phosphorylase Kinase, domain 1"/>
    <property type="match status" value="1"/>
</dbReference>
<dbReference type="FunFam" id="1.10.510.10:FF:000043">
    <property type="entry name" value="probable serine/threonine-protein kinase At1g54610"/>
    <property type="match status" value="1"/>
</dbReference>
<keyword evidence="5 9" id="KW-0547">Nucleotide-binding</keyword>
<name>A0A9D5HAM5_9LILI</name>
<dbReference type="PROSITE" id="PS50011">
    <property type="entry name" value="PROTEIN_KINASE_DOM"/>
    <property type="match status" value="1"/>
</dbReference>
<dbReference type="Pfam" id="PF00069">
    <property type="entry name" value="Pkinase"/>
    <property type="match status" value="1"/>
</dbReference>
<feature type="compositionally biased region" description="Basic and acidic residues" evidence="10">
    <location>
        <begin position="10"/>
        <end position="26"/>
    </location>
</feature>
<sequence>MGCICSKGAKPTEDAAKVQRDKEPSKSSKLLFTSSRREDIAAVVDADSISGNDVRLVTKSQENVVVPVPLASVDRSRIVGGHQRRATVDVGVHGPGSKFIGAGDEDEPHLGIVDVPNSFKGEHVAAGWPSWLTCVAAEAVKGWLPRKAESFEKLDKIGQGTYSNVYKARDLETGKIVALKKVRFVNMDPESVRFMAREIHILRRLDHPNVLKLEGLVTSRMSCSLYLVFEYMEHDLAGLAATPGIKFSEPQVKCYMKQLLCGLDHCHGRGVLHRDIKGSNLLIDDNGVLRIGDFGLATIFNPDQQQQLTSRVVTLWYRPPELLLGATEYSVGVDLWSTGCILAELLAGKPIMPGRTEVEQMHKIFKLCGSPSEDFWMHSKLPHATIFKPQHPYQRCLRETYRDFPSSALDLLDTLLAIEPADRGTAASALNSSFFNSPPLACDPSSLPKYPPSKELDAKLRDEEARSYGRSVHPGGAASVARNHKAVPGRSSTTLGRSSGPQLKTQGSYKPQERGADFANFAGLGAGRGTVKSDNFREPTKHQHWPEHRPSNRYNQLDVADASNHVLDRPSSTHKKDLGVKDTTIGYGTKKSRIHYSGPLMPPGGNIDDMLKEHERQIQHAVRKARLDKDKTKKHFG</sequence>
<dbReference type="Gene3D" id="1.10.510.10">
    <property type="entry name" value="Transferase(Phosphotransferase) domain 1"/>
    <property type="match status" value="1"/>
</dbReference>
<dbReference type="InterPro" id="IPR050108">
    <property type="entry name" value="CDK"/>
</dbReference>
<evidence type="ECO:0000256" key="5">
    <source>
        <dbReference type="ARBA" id="ARBA00022741"/>
    </source>
</evidence>
<organism evidence="12 13">
    <name type="scientific">Dioscorea zingiberensis</name>
    <dbReference type="NCBI Taxonomy" id="325984"/>
    <lineage>
        <taxon>Eukaryota</taxon>
        <taxon>Viridiplantae</taxon>
        <taxon>Streptophyta</taxon>
        <taxon>Embryophyta</taxon>
        <taxon>Tracheophyta</taxon>
        <taxon>Spermatophyta</taxon>
        <taxon>Magnoliopsida</taxon>
        <taxon>Liliopsida</taxon>
        <taxon>Dioscoreales</taxon>
        <taxon>Dioscoreaceae</taxon>
        <taxon>Dioscorea</taxon>
    </lineage>
</organism>
<keyword evidence="3" id="KW-0723">Serine/threonine-protein kinase</keyword>
<dbReference type="GO" id="GO:0032968">
    <property type="term" value="P:positive regulation of transcription elongation by RNA polymerase II"/>
    <property type="evidence" value="ECO:0007669"/>
    <property type="project" value="TreeGrafter"/>
</dbReference>
<dbReference type="PROSITE" id="PS00107">
    <property type="entry name" value="PROTEIN_KINASE_ATP"/>
    <property type="match status" value="1"/>
</dbReference>
<dbReference type="Proteomes" id="UP001085076">
    <property type="component" value="Miscellaneous, Linkage group lg06"/>
</dbReference>
<evidence type="ECO:0000256" key="6">
    <source>
        <dbReference type="ARBA" id="ARBA00022777"/>
    </source>
</evidence>
<dbReference type="GO" id="GO:0005524">
    <property type="term" value="F:ATP binding"/>
    <property type="evidence" value="ECO:0007669"/>
    <property type="project" value="UniProtKB-UniRule"/>
</dbReference>
<evidence type="ECO:0000259" key="11">
    <source>
        <dbReference type="PROSITE" id="PS50011"/>
    </source>
</evidence>
<dbReference type="OrthoDB" id="779276at2759"/>
<feature type="region of interest" description="Disordered" evidence="10">
    <location>
        <begin position="464"/>
        <end position="551"/>
    </location>
</feature>
<evidence type="ECO:0000256" key="1">
    <source>
        <dbReference type="ARBA" id="ARBA00006485"/>
    </source>
</evidence>
<feature type="region of interest" description="Disordered" evidence="10">
    <location>
        <begin position="1"/>
        <end position="29"/>
    </location>
</feature>
<reference evidence="12" key="1">
    <citation type="submission" date="2021-03" db="EMBL/GenBank/DDBJ databases">
        <authorList>
            <person name="Li Z."/>
            <person name="Yang C."/>
        </authorList>
    </citation>
    <scope>NUCLEOTIDE SEQUENCE</scope>
    <source>
        <strain evidence="12">Dzin_1.0</strain>
        <tissue evidence="12">Leaf</tissue>
    </source>
</reference>
<evidence type="ECO:0000256" key="10">
    <source>
        <dbReference type="SAM" id="MobiDB-lite"/>
    </source>
</evidence>
<protein>
    <recommendedName>
        <fullName evidence="2">[RNA-polymerase]-subunit kinase</fullName>
        <ecNumber evidence="2">2.7.11.23</ecNumber>
    </recommendedName>
</protein>
<dbReference type="EC" id="2.7.11.23" evidence="2"/>
<dbReference type="FunFam" id="3.30.200.20:FF:000021">
    <property type="entry name" value="probable serine/threonine-protein kinase At1g54610"/>
    <property type="match status" value="1"/>
</dbReference>
<comment type="catalytic activity">
    <reaction evidence="8">
        <text>[DNA-directed RNA polymerase] + ATP = phospho-[DNA-directed RNA polymerase] + ADP + H(+)</text>
        <dbReference type="Rhea" id="RHEA:10216"/>
        <dbReference type="Rhea" id="RHEA-COMP:11321"/>
        <dbReference type="Rhea" id="RHEA-COMP:11322"/>
        <dbReference type="ChEBI" id="CHEBI:15378"/>
        <dbReference type="ChEBI" id="CHEBI:30616"/>
        <dbReference type="ChEBI" id="CHEBI:43176"/>
        <dbReference type="ChEBI" id="CHEBI:68546"/>
        <dbReference type="ChEBI" id="CHEBI:456216"/>
        <dbReference type="EC" id="2.7.11.23"/>
    </reaction>
</comment>
<proteinExistence type="inferred from homology"/>
<dbReference type="CDD" id="cd07840">
    <property type="entry name" value="STKc_CDK9_like"/>
    <property type="match status" value="1"/>
</dbReference>
<evidence type="ECO:0000256" key="8">
    <source>
        <dbReference type="ARBA" id="ARBA00049280"/>
    </source>
</evidence>
<comment type="similarity">
    <text evidence="1">Belongs to the protein kinase superfamily. CMGC Ser/Thr protein kinase family. CDC2/CDKX subfamily.</text>
</comment>
<dbReference type="EMBL" id="JAGGNH010000006">
    <property type="protein sequence ID" value="KAJ0969362.1"/>
    <property type="molecule type" value="Genomic_DNA"/>
</dbReference>
<evidence type="ECO:0000256" key="2">
    <source>
        <dbReference type="ARBA" id="ARBA00012409"/>
    </source>
</evidence>
<reference evidence="12" key="2">
    <citation type="journal article" date="2022" name="Hortic Res">
        <title>The genome of Dioscorea zingiberensis sheds light on the biosynthesis, origin and evolution of the medicinally important diosgenin saponins.</title>
        <authorList>
            <person name="Li Y."/>
            <person name="Tan C."/>
            <person name="Li Z."/>
            <person name="Guo J."/>
            <person name="Li S."/>
            <person name="Chen X."/>
            <person name="Wang C."/>
            <person name="Dai X."/>
            <person name="Yang H."/>
            <person name="Song W."/>
            <person name="Hou L."/>
            <person name="Xu J."/>
            <person name="Tong Z."/>
            <person name="Xu A."/>
            <person name="Yuan X."/>
            <person name="Wang W."/>
            <person name="Yang Q."/>
            <person name="Chen L."/>
            <person name="Sun Z."/>
            <person name="Wang K."/>
            <person name="Pan B."/>
            <person name="Chen J."/>
            <person name="Bao Y."/>
            <person name="Liu F."/>
            <person name="Qi X."/>
            <person name="Gang D.R."/>
            <person name="Wen J."/>
            <person name="Li J."/>
        </authorList>
    </citation>
    <scope>NUCLEOTIDE SEQUENCE</scope>
    <source>
        <strain evidence="12">Dzin_1.0</strain>
    </source>
</reference>
<feature type="domain" description="Protein kinase" evidence="11">
    <location>
        <begin position="151"/>
        <end position="435"/>
    </location>
</feature>
<dbReference type="PANTHER" id="PTHR24056">
    <property type="entry name" value="CELL DIVISION PROTEIN KINASE"/>
    <property type="match status" value="1"/>
</dbReference>
<keyword evidence="4" id="KW-0808">Transferase</keyword>
<feature type="compositionally biased region" description="Low complexity" evidence="10">
    <location>
        <begin position="489"/>
        <end position="500"/>
    </location>
</feature>
<dbReference type="SMART" id="SM00220">
    <property type="entry name" value="S_TKc"/>
    <property type="match status" value="1"/>
</dbReference>
<accession>A0A9D5HAM5</accession>
<evidence type="ECO:0000256" key="9">
    <source>
        <dbReference type="PROSITE-ProRule" id="PRU10141"/>
    </source>
</evidence>
<keyword evidence="7 9" id="KW-0067">ATP-binding</keyword>
<evidence type="ECO:0000313" key="13">
    <source>
        <dbReference type="Proteomes" id="UP001085076"/>
    </source>
</evidence>
<evidence type="ECO:0000313" key="12">
    <source>
        <dbReference type="EMBL" id="KAJ0969362.1"/>
    </source>
</evidence>
<dbReference type="InterPro" id="IPR008271">
    <property type="entry name" value="Ser/Thr_kinase_AS"/>
</dbReference>
<dbReference type="GO" id="GO:0000307">
    <property type="term" value="C:cyclin-dependent protein kinase holoenzyme complex"/>
    <property type="evidence" value="ECO:0007669"/>
    <property type="project" value="TreeGrafter"/>
</dbReference>
<dbReference type="GO" id="GO:0005634">
    <property type="term" value="C:nucleus"/>
    <property type="evidence" value="ECO:0007669"/>
    <property type="project" value="TreeGrafter"/>
</dbReference>
<evidence type="ECO:0000256" key="7">
    <source>
        <dbReference type="ARBA" id="ARBA00022840"/>
    </source>
</evidence>
<dbReference type="InterPro" id="IPR011009">
    <property type="entry name" value="Kinase-like_dom_sf"/>
</dbReference>
<dbReference type="SUPFAM" id="SSF56112">
    <property type="entry name" value="Protein kinase-like (PK-like)"/>
    <property type="match status" value="1"/>
</dbReference>
<dbReference type="PROSITE" id="PS00108">
    <property type="entry name" value="PROTEIN_KINASE_ST"/>
    <property type="match status" value="1"/>
</dbReference>
<dbReference type="InterPro" id="IPR000719">
    <property type="entry name" value="Prot_kinase_dom"/>
</dbReference>
<feature type="binding site" evidence="9">
    <location>
        <position position="180"/>
    </location>
    <ligand>
        <name>ATP</name>
        <dbReference type="ChEBI" id="CHEBI:30616"/>
    </ligand>
</feature>
<keyword evidence="6" id="KW-0418">Kinase</keyword>
<keyword evidence="13" id="KW-1185">Reference proteome</keyword>
<dbReference type="AlphaFoldDB" id="A0A9D5HAM5"/>
<evidence type="ECO:0000256" key="3">
    <source>
        <dbReference type="ARBA" id="ARBA00022527"/>
    </source>
</evidence>